<protein>
    <submittedName>
        <fullName evidence="1">Thymidylate synthase</fullName>
    </submittedName>
</protein>
<evidence type="ECO:0000313" key="2">
    <source>
        <dbReference type="Proteomes" id="UP000006272"/>
    </source>
</evidence>
<name>K6FRN2_9BACT</name>
<dbReference type="SUPFAM" id="SSF55831">
    <property type="entry name" value="Thymidylate synthase/dCMP hydroxymethylase"/>
    <property type="match status" value="1"/>
</dbReference>
<dbReference type="AlphaFoldDB" id="K6FRN2"/>
<gene>
    <name evidence="1" type="ORF">B193_0020</name>
</gene>
<organism evidence="1 2">
    <name type="scientific">Solidesulfovibrio magneticus str. Maddingley MBC34</name>
    <dbReference type="NCBI Taxonomy" id="1206767"/>
    <lineage>
        <taxon>Bacteria</taxon>
        <taxon>Pseudomonadati</taxon>
        <taxon>Thermodesulfobacteriota</taxon>
        <taxon>Desulfovibrionia</taxon>
        <taxon>Desulfovibrionales</taxon>
        <taxon>Desulfovibrionaceae</taxon>
        <taxon>Solidesulfovibrio</taxon>
    </lineage>
</organism>
<sequence length="250" mass="28890">MKLDFQGSNISDVMLNIVKEFHLNSATEAFGLSIEVKGFDSQGDVIENNFIRNRFDNFLQHKSLQPIRTVANTIFPENLWNKRLERKILYNRYNLIIPKLLKCPKNRLGLYFNRMINYPGGSGNINQLEEIISYYKSGTRRRSAFQISIWSPEHDLKNVPQRGFPCLQHIVFAPNKSKLMSFAFYASQYLFERAYGNALGICNLSKFVAHELGIELNSVKIFVGIEKLNMPMKDVSQFLNLMKTEESCES</sequence>
<proteinExistence type="predicted"/>
<dbReference type="Proteomes" id="UP000006272">
    <property type="component" value="Unassembled WGS sequence"/>
</dbReference>
<comment type="caution">
    <text evidence="1">The sequence shown here is derived from an EMBL/GenBank/DDBJ whole genome shotgun (WGS) entry which is preliminary data.</text>
</comment>
<dbReference type="EMBL" id="ALAO01000012">
    <property type="protein sequence ID" value="EKO41242.1"/>
    <property type="molecule type" value="Genomic_DNA"/>
</dbReference>
<dbReference type="Gene3D" id="3.30.572.10">
    <property type="entry name" value="Thymidylate synthase/dCMP hydroxymethylase domain"/>
    <property type="match status" value="1"/>
</dbReference>
<reference evidence="1 2" key="1">
    <citation type="submission" date="2012-07" db="EMBL/GenBank/DDBJ databases">
        <title>Draft genome sequence of Desulfovibrio magneticus str. Maddingley MBC34 obtained from a metagenomic sequence of a methanogenic enrichment isolated from coal-seam formation water in Victoria, Australia.</title>
        <authorList>
            <person name="Greenfield P."/>
            <person name="Hendry P."/>
            <person name="Li D."/>
            <person name="Rosewarne C.P."/>
            <person name="Tran-Dinh N."/>
            <person name="Elbourne L.D.H."/>
            <person name="Paulsen I.T."/>
            <person name="Midgley D.J."/>
        </authorList>
    </citation>
    <scope>NUCLEOTIDE SEQUENCE [LARGE SCALE GENOMIC DNA]</scope>
    <source>
        <strain evidence="2">Maddingley MBC34</strain>
    </source>
</reference>
<evidence type="ECO:0000313" key="1">
    <source>
        <dbReference type="EMBL" id="EKO41242.1"/>
    </source>
</evidence>
<dbReference type="InterPro" id="IPR036926">
    <property type="entry name" value="Thymidate_synth/dCMP_Mease_sf"/>
</dbReference>
<accession>K6FRN2</accession>